<proteinExistence type="predicted"/>
<keyword evidence="3" id="KW-1185">Reference proteome</keyword>
<reference evidence="2 3" key="1">
    <citation type="submission" date="2019-08" db="EMBL/GenBank/DDBJ databases">
        <title>Genome of Phaeodactylibacter luteus.</title>
        <authorList>
            <person name="Bowman J.P."/>
        </authorList>
    </citation>
    <scope>NUCLEOTIDE SEQUENCE [LARGE SCALE GENOMIC DNA]</scope>
    <source>
        <strain evidence="2 3">KCTC 42180</strain>
    </source>
</reference>
<feature type="chain" id="PRO_5022864525" description="Lipoprotein" evidence="1">
    <location>
        <begin position="20"/>
        <end position="176"/>
    </location>
</feature>
<sequence>MQLPRTALSAFALSLGLYACTPKPASSAAKPPIAQAPQTEAELADRTIAKVQRIIQQTDERLNRIEPIRDTLPLEAGQQAPRTLALWMDEGKAVKLQVGEPGPGDGSSSTFYFAGPDLFYAAQPYAHFVFIGGKLQYWCDESWQVNQVDAATLDQREGFLYEEANQYLGWFFGTGE</sequence>
<evidence type="ECO:0000256" key="1">
    <source>
        <dbReference type="SAM" id="SignalP"/>
    </source>
</evidence>
<dbReference type="AlphaFoldDB" id="A0A5C6RM98"/>
<dbReference type="PROSITE" id="PS51257">
    <property type="entry name" value="PROKAR_LIPOPROTEIN"/>
    <property type="match status" value="1"/>
</dbReference>
<feature type="signal peptide" evidence="1">
    <location>
        <begin position="1"/>
        <end position="19"/>
    </location>
</feature>
<protein>
    <recommendedName>
        <fullName evidence="4">Lipoprotein</fullName>
    </recommendedName>
</protein>
<dbReference type="EMBL" id="VOOR01000015">
    <property type="protein sequence ID" value="TXB63466.1"/>
    <property type="molecule type" value="Genomic_DNA"/>
</dbReference>
<evidence type="ECO:0000313" key="3">
    <source>
        <dbReference type="Proteomes" id="UP000321580"/>
    </source>
</evidence>
<dbReference type="RefSeq" id="WP_147167105.1">
    <property type="nucleotide sequence ID" value="NZ_VOOR01000015.1"/>
</dbReference>
<dbReference type="OrthoDB" id="982169at2"/>
<keyword evidence="1" id="KW-0732">Signal</keyword>
<gene>
    <name evidence="2" type="ORF">FRY97_08905</name>
</gene>
<evidence type="ECO:0000313" key="2">
    <source>
        <dbReference type="EMBL" id="TXB63466.1"/>
    </source>
</evidence>
<name>A0A5C6RM98_9BACT</name>
<accession>A0A5C6RM98</accession>
<evidence type="ECO:0008006" key="4">
    <source>
        <dbReference type="Google" id="ProtNLM"/>
    </source>
</evidence>
<organism evidence="2 3">
    <name type="scientific">Phaeodactylibacter luteus</name>
    <dbReference type="NCBI Taxonomy" id="1564516"/>
    <lineage>
        <taxon>Bacteria</taxon>
        <taxon>Pseudomonadati</taxon>
        <taxon>Bacteroidota</taxon>
        <taxon>Saprospiria</taxon>
        <taxon>Saprospirales</taxon>
        <taxon>Haliscomenobacteraceae</taxon>
        <taxon>Phaeodactylibacter</taxon>
    </lineage>
</organism>
<comment type="caution">
    <text evidence="2">The sequence shown here is derived from an EMBL/GenBank/DDBJ whole genome shotgun (WGS) entry which is preliminary data.</text>
</comment>
<dbReference type="Proteomes" id="UP000321580">
    <property type="component" value="Unassembled WGS sequence"/>
</dbReference>